<dbReference type="EMBL" id="JXTC01000008">
    <property type="protein sequence ID" value="POO01540.1"/>
    <property type="molecule type" value="Genomic_DNA"/>
</dbReference>
<dbReference type="AlphaFoldDB" id="A0A2P5FUS2"/>
<comment type="caution">
    <text evidence="1">The sequence shown here is derived from an EMBL/GenBank/DDBJ whole genome shotgun (WGS) entry which is preliminary data.</text>
</comment>
<accession>A0A2P5FUS2</accession>
<evidence type="ECO:0000313" key="2">
    <source>
        <dbReference type="Proteomes" id="UP000237000"/>
    </source>
</evidence>
<evidence type="ECO:0000313" key="1">
    <source>
        <dbReference type="EMBL" id="POO01540.1"/>
    </source>
</evidence>
<reference evidence="2" key="1">
    <citation type="submission" date="2016-06" db="EMBL/GenBank/DDBJ databases">
        <title>Parallel loss of symbiosis genes in relatives of nitrogen-fixing non-legume Parasponia.</title>
        <authorList>
            <person name="Van Velzen R."/>
            <person name="Holmer R."/>
            <person name="Bu F."/>
            <person name="Rutten L."/>
            <person name="Van Zeijl A."/>
            <person name="Liu W."/>
            <person name="Santuari L."/>
            <person name="Cao Q."/>
            <person name="Sharma T."/>
            <person name="Shen D."/>
            <person name="Roswanjaya Y."/>
            <person name="Wardhani T."/>
            <person name="Kalhor M.S."/>
            <person name="Jansen J."/>
            <person name="Van den Hoogen J."/>
            <person name="Gungor B."/>
            <person name="Hartog M."/>
            <person name="Hontelez J."/>
            <person name="Verver J."/>
            <person name="Yang W.-C."/>
            <person name="Schijlen E."/>
            <person name="Repin R."/>
            <person name="Schilthuizen M."/>
            <person name="Schranz E."/>
            <person name="Heidstra R."/>
            <person name="Miyata K."/>
            <person name="Fedorova E."/>
            <person name="Kohlen W."/>
            <person name="Bisseling T."/>
            <person name="Smit S."/>
            <person name="Geurts R."/>
        </authorList>
    </citation>
    <scope>NUCLEOTIDE SEQUENCE [LARGE SCALE GENOMIC DNA]</scope>
    <source>
        <strain evidence="2">cv. RG33-2</strain>
    </source>
</reference>
<protein>
    <submittedName>
        <fullName evidence="1">Uncharacterized protein</fullName>
    </submittedName>
</protein>
<dbReference type="Proteomes" id="UP000237000">
    <property type="component" value="Unassembled WGS sequence"/>
</dbReference>
<proteinExistence type="predicted"/>
<dbReference type="InParanoid" id="A0A2P5FUS2"/>
<dbReference type="OrthoDB" id="10323044at2759"/>
<name>A0A2P5FUS2_TREOI</name>
<gene>
    <name evidence="1" type="ORF">TorRG33x02_028470</name>
</gene>
<keyword evidence="2" id="KW-1185">Reference proteome</keyword>
<sequence>MRKVIALFLHCPLNTTFFRKNLPAGTYMTAGLTDSQALAHADKKASVESVLPSPLAPKLTTLYVDTATAAALLPNNKTITSTPRTTRIDPLIIGISICGGREREIERFNIVAKALEKER</sequence>
<organism evidence="1 2">
    <name type="scientific">Trema orientale</name>
    <name type="common">Charcoal tree</name>
    <name type="synonym">Celtis orientalis</name>
    <dbReference type="NCBI Taxonomy" id="63057"/>
    <lineage>
        <taxon>Eukaryota</taxon>
        <taxon>Viridiplantae</taxon>
        <taxon>Streptophyta</taxon>
        <taxon>Embryophyta</taxon>
        <taxon>Tracheophyta</taxon>
        <taxon>Spermatophyta</taxon>
        <taxon>Magnoliopsida</taxon>
        <taxon>eudicotyledons</taxon>
        <taxon>Gunneridae</taxon>
        <taxon>Pentapetalae</taxon>
        <taxon>rosids</taxon>
        <taxon>fabids</taxon>
        <taxon>Rosales</taxon>
        <taxon>Cannabaceae</taxon>
        <taxon>Trema</taxon>
    </lineage>
</organism>